<feature type="signal peptide" evidence="1">
    <location>
        <begin position="1"/>
        <end position="19"/>
    </location>
</feature>
<name>A0A0S2W6A2_9FIRM</name>
<dbReference type="PATRIC" id="fig|1297617.4.peg.2557"/>
<dbReference type="KEGG" id="ibu:IB211_02486c"/>
<evidence type="ECO:0000313" key="2">
    <source>
        <dbReference type="EMBL" id="ALP94877.1"/>
    </source>
</evidence>
<evidence type="ECO:0000256" key="1">
    <source>
        <dbReference type="SAM" id="SignalP"/>
    </source>
</evidence>
<reference evidence="2 3" key="1">
    <citation type="journal article" date="2015" name="Nat. Commun.">
        <title>Production of butyrate from lysine and the Amadori product fructoselysine by a human gut commensal.</title>
        <authorList>
            <person name="Bui T.P."/>
            <person name="Ritari J."/>
            <person name="Boeren S."/>
            <person name="de Waard P."/>
            <person name="Plugge C.M."/>
            <person name="de Vos W.M."/>
        </authorList>
    </citation>
    <scope>NUCLEOTIDE SEQUENCE [LARGE SCALE GENOMIC DNA]</scope>
    <source>
        <strain evidence="2 3">AF211</strain>
    </source>
</reference>
<evidence type="ECO:0000313" key="3">
    <source>
        <dbReference type="Proteomes" id="UP000064844"/>
    </source>
</evidence>
<dbReference type="AlphaFoldDB" id="A0A0S2W6A2"/>
<accession>A0A0S2W6A2</accession>
<dbReference type="STRING" id="1297617.IB211_02486c"/>
<sequence length="306" mass="34896">MKKQLVLFLALALCLGLTACGDTESDDTQSGYETVMDMEFLDGMWSIDGTAKLYFDSTEGFYAYRTRWGLGGRGEFELSEASGRPMIFFNGLLYNFLLRDDGVLLPNRNGEGSGLTIHRNTFLRDDEAEIVEWDISNWDGMWQNALGETIVINSSLMQYIACSPDYSMSGTMDDEGEGMGLYLYDNGTRAYLCPGDDGNSFTLSAERFGRYGDDQHFDGVFYRNADFYAYTDMENAEFYEDEYSTFYIWYYDGVNRYLLGNDYTIGEDGLAYHDEDGLIYPAGWIPEEPYDPAVDWGANWMDSWDI</sequence>
<reference evidence="3" key="2">
    <citation type="submission" date="2015-04" db="EMBL/GenBank/DDBJ databases">
        <title>A butyrogenic pathway from the amino acid lysine in a human gut commensal.</title>
        <authorList>
            <person name="de Vos W.M."/>
            <person name="Bui N.T.P."/>
            <person name="Plugge C.M."/>
            <person name="Ritari J."/>
        </authorList>
    </citation>
    <scope>NUCLEOTIDE SEQUENCE [LARGE SCALE GENOMIC DNA]</scope>
    <source>
        <strain evidence="3">AF211</strain>
    </source>
</reference>
<keyword evidence="1" id="KW-0732">Signal</keyword>
<protein>
    <submittedName>
        <fullName evidence="2">Uncharacterized protein</fullName>
    </submittedName>
</protein>
<dbReference type="RefSeq" id="WP_058118206.1">
    <property type="nucleotide sequence ID" value="NZ_CP011307.1"/>
</dbReference>
<dbReference type="EMBL" id="CP011307">
    <property type="protein sequence ID" value="ALP94877.1"/>
    <property type="molecule type" value="Genomic_DNA"/>
</dbReference>
<keyword evidence="3" id="KW-1185">Reference proteome</keyword>
<feature type="chain" id="PRO_5038660736" evidence="1">
    <location>
        <begin position="20"/>
        <end position="306"/>
    </location>
</feature>
<dbReference type="Proteomes" id="UP000064844">
    <property type="component" value="Chromosome"/>
</dbReference>
<organism evidence="2 3">
    <name type="scientific">Intestinimonas butyriciproducens</name>
    <dbReference type="NCBI Taxonomy" id="1297617"/>
    <lineage>
        <taxon>Bacteria</taxon>
        <taxon>Bacillati</taxon>
        <taxon>Bacillota</taxon>
        <taxon>Clostridia</taxon>
        <taxon>Eubacteriales</taxon>
        <taxon>Intestinimonas</taxon>
    </lineage>
</organism>
<proteinExistence type="predicted"/>
<dbReference type="PROSITE" id="PS51257">
    <property type="entry name" value="PROKAR_LIPOPROTEIN"/>
    <property type="match status" value="1"/>
</dbReference>
<gene>
    <name evidence="2" type="ORF">IB211_02486c</name>
</gene>